<dbReference type="SUPFAM" id="SSF52922">
    <property type="entry name" value="TK C-terminal domain-like"/>
    <property type="match status" value="1"/>
</dbReference>
<name>X0YV71_9ZZZZ</name>
<accession>X0YV71</accession>
<comment type="cofactor">
    <cofactor evidence="1">
        <name>thiamine diphosphate</name>
        <dbReference type="ChEBI" id="CHEBI:58937"/>
    </cofactor>
</comment>
<evidence type="ECO:0000256" key="3">
    <source>
        <dbReference type="ARBA" id="ARBA00023052"/>
    </source>
</evidence>
<feature type="domain" description="Transketolase C-terminal" evidence="4">
    <location>
        <begin position="3"/>
        <end position="95"/>
    </location>
</feature>
<evidence type="ECO:0000256" key="1">
    <source>
        <dbReference type="ARBA" id="ARBA00001964"/>
    </source>
</evidence>
<sequence>DGLADQGIEAEVVDPRTLLPLDMDTILGSVRKTKRALVVHEAVRFCGVGAEIAAQISEKTFHELAAPVARLGGPFSPVPFSPPLEDAWLPNAGGIKNAVLELV</sequence>
<dbReference type="Gene3D" id="3.40.50.920">
    <property type="match status" value="1"/>
</dbReference>
<keyword evidence="3" id="KW-0786">Thiamine pyrophosphate</keyword>
<evidence type="ECO:0000256" key="2">
    <source>
        <dbReference type="ARBA" id="ARBA00023002"/>
    </source>
</evidence>
<organism evidence="5">
    <name type="scientific">marine sediment metagenome</name>
    <dbReference type="NCBI Taxonomy" id="412755"/>
    <lineage>
        <taxon>unclassified sequences</taxon>
        <taxon>metagenomes</taxon>
        <taxon>ecological metagenomes</taxon>
    </lineage>
</organism>
<evidence type="ECO:0000313" key="5">
    <source>
        <dbReference type="EMBL" id="GAG50547.1"/>
    </source>
</evidence>
<dbReference type="PANTHER" id="PTHR43257">
    <property type="entry name" value="PYRUVATE DEHYDROGENASE E1 COMPONENT BETA SUBUNIT"/>
    <property type="match status" value="1"/>
</dbReference>
<dbReference type="AlphaFoldDB" id="X0YV71"/>
<dbReference type="EMBL" id="BARS01053312">
    <property type="protein sequence ID" value="GAG50547.1"/>
    <property type="molecule type" value="Genomic_DNA"/>
</dbReference>
<dbReference type="PANTHER" id="PTHR43257:SF2">
    <property type="entry name" value="PYRUVATE DEHYDROGENASE E1 COMPONENT SUBUNIT BETA"/>
    <property type="match status" value="1"/>
</dbReference>
<dbReference type="GO" id="GO:0016491">
    <property type="term" value="F:oxidoreductase activity"/>
    <property type="evidence" value="ECO:0007669"/>
    <property type="project" value="UniProtKB-KW"/>
</dbReference>
<dbReference type="InterPro" id="IPR033248">
    <property type="entry name" value="Transketolase_C"/>
</dbReference>
<protein>
    <recommendedName>
        <fullName evidence="4">Transketolase C-terminal domain-containing protein</fullName>
    </recommendedName>
</protein>
<proteinExistence type="predicted"/>
<gene>
    <name evidence="5" type="ORF">S01H1_79130</name>
</gene>
<dbReference type="Pfam" id="PF02780">
    <property type="entry name" value="Transketolase_C"/>
    <property type="match status" value="1"/>
</dbReference>
<dbReference type="InterPro" id="IPR009014">
    <property type="entry name" value="Transketo_C/PFOR_II"/>
</dbReference>
<feature type="non-terminal residue" evidence="5">
    <location>
        <position position="1"/>
    </location>
</feature>
<keyword evidence="2" id="KW-0560">Oxidoreductase</keyword>
<comment type="caution">
    <text evidence="5">The sequence shown here is derived from an EMBL/GenBank/DDBJ whole genome shotgun (WGS) entry which is preliminary data.</text>
</comment>
<evidence type="ECO:0000259" key="4">
    <source>
        <dbReference type="Pfam" id="PF02780"/>
    </source>
</evidence>
<reference evidence="5" key="1">
    <citation type="journal article" date="2014" name="Front. Microbiol.">
        <title>High frequency of phylogenetically diverse reductive dehalogenase-homologous genes in deep subseafloor sedimentary metagenomes.</title>
        <authorList>
            <person name="Kawai M."/>
            <person name="Futagami T."/>
            <person name="Toyoda A."/>
            <person name="Takaki Y."/>
            <person name="Nishi S."/>
            <person name="Hori S."/>
            <person name="Arai W."/>
            <person name="Tsubouchi T."/>
            <person name="Morono Y."/>
            <person name="Uchiyama I."/>
            <person name="Ito T."/>
            <person name="Fujiyama A."/>
            <person name="Inagaki F."/>
            <person name="Takami H."/>
        </authorList>
    </citation>
    <scope>NUCLEOTIDE SEQUENCE</scope>
    <source>
        <strain evidence="5">Expedition CK06-06</strain>
    </source>
</reference>